<protein>
    <submittedName>
        <fullName evidence="1">Uncharacterized protein</fullName>
    </submittedName>
</protein>
<dbReference type="KEGG" id="aacx:DEACI_2674"/>
<name>A0A8S0VXK3_9FIRM</name>
<evidence type="ECO:0000313" key="1">
    <source>
        <dbReference type="EMBL" id="CAA7602003.1"/>
    </source>
</evidence>
<dbReference type="Proteomes" id="UP001071230">
    <property type="component" value="Unassembled WGS sequence"/>
</dbReference>
<dbReference type="Proteomes" id="UP000836597">
    <property type="component" value="Chromosome"/>
</dbReference>
<reference evidence="1" key="2">
    <citation type="submission" date="2020-01" db="EMBL/GenBank/DDBJ databases">
        <authorList>
            <person name="Hornung B."/>
        </authorList>
    </citation>
    <scope>NUCLEOTIDE SEQUENCE</scope>
    <source>
        <strain evidence="1">PacBioINE</strain>
    </source>
</reference>
<evidence type="ECO:0000313" key="3">
    <source>
        <dbReference type="Proteomes" id="UP001071230"/>
    </source>
</evidence>
<accession>A0A8S0VXK3</accession>
<dbReference type="EMBL" id="CDGJ01000078">
    <property type="protein sequence ID" value="CEJ08154.1"/>
    <property type="molecule type" value="Genomic_DNA"/>
</dbReference>
<dbReference type="EMBL" id="LR746496">
    <property type="protein sequence ID" value="CAA7602003.1"/>
    <property type="molecule type" value="Genomic_DNA"/>
</dbReference>
<sequence length="29" mass="3284">MNELLDFVAGYFLVLPETASAVYNLLSHR</sequence>
<proteinExistence type="predicted"/>
<evidence type="ECO:0000313" key="2">
    <source>
        <dbReference type="EMBL" id="CEJ08154.1"/>
    </source>
</evidence>
<dbReference type="AlphaFoldDB" id="A0A8S0VXK3"/>
<reference evidence="2" key="1">
    <citation type="submission" date="2014-11" db="EMBL/GenBank/DDBJ databases">
        <authorList>
            <person name="Hornung B.V."/>
        </authorList>
    </citation>
    <scope>NUCLEOTIDE SEQUENCE</scope>
    <source>
        <strain evidence="2">INE</strain>
    </source>
</reference>
<gene>
    <name evidence="2" type="ORF">DEACI_2629</name>
    <name evidence="1" type="ORF">DEACI_2674</name>
</gene>
<organism evidence="1">
    <name type="scientific">Acididesulfobacillus acetoxydans</name>
    <dbReference type="NCBI Taxonomy" id="1561005"/>
    <lineage>
        <taxon>Bacteria</taxon>
        <taxon>Bacillati</taxon>
        <taxon>Bacillota</taxon>
        <taxon>Clostridia</taxon>
        <taxon>Eubacteriales</taxon>
        <taxon>Peptococcaceae</taxon>
        <taxon>Acididesulfobacillus</taxon>
    </lineage>
</organism>
<keyword evidence="3" id="KW-1185">Reference proteome</keyword>